<evidence type="ECO:0000313" key="1">
    <source>
        <dbReference type="EMBL" id="KAI3353914.1"/>
    </source>
</evidence>
<dbReference type="Proteomes" id="UP000831701">
    <property type="component" value="Chromosome 22"/>
</dbReference>
<proteinExistence type="predicted"/>
<accession>A0ACB8VEC3</accession>
<keyword evidence="2" id="KW-1185">Reference proteome</keyword>
<organism evidence="1 2">
    <name type="scientific">Scortum barcoo</name>
    <name type="common">barcoo grunter</name>
    <dbReference type="NCBI Taxonomy" id="214431"/>
    <lineage>
        <taxon>Eukaryota</taxon>
        <taxon>Metazoa</taxon>
        <taxon>Chordata</taxon>
        <taxon>Craniata</taxon>
        <taxon>Vertebrata</taxon>
        <taxon>Euteleostomi</taxon>
        <taxon>Actinopterygii</taxon>
        <taxon>Neopterygii</taxon>
        <taxon>Teleostei</taxon>
        <taxon>Neoteleostei</taxon>
        <taxon>Acanthomorphata</taxon>
        <taxon>Eupercaria</taxon>
        <taxon>Centrarchiformes</taxon>
        <taxon>Terapontoidei</taxon>
        <taxon>Terapontidae</taxon>
        <taxon>Scortum</taxon>
    </lineage>
</organism>
<comment type="caution">
    <text evidence="1">The sequence shown here is derived from an EMBL/GenBank/DDBJ whole genome shotgun (WGS) entry which is preliminary data.</text>
</comment>
<dbReference type="EMBL" id="CM041552">
    <property type="protein sequence ID" value="KAI3353914.1"/>
    <property type="molecule type" value="Genomic_DNA"/>
</dbReference>
<evidence type="ECO:0000313" key="2">
    <source>
        <dbReference type="Proteomes" id="UP000831701"/>
    </source>
</evidence>
<name>A0ACB8VEC3_9TELE</name>
<sequence>MSLGWPGNASGSPRKSWRKCLGNDIGSWQGFMSPRLHSEGLGSLPRLGCQGKWTEPLNRQTEEQKKQENGGAVR</sequence>
<reference evidence="1" key="1">
    <citation type="submission" date="2022-04" db="EMBL/GenBank/DDBJ databases">
        <title>Jade perch genome.</title>
        <authorList>
            <person name="Chao B."/>
        </authorList>
    </citation>
    <scope>NUCLEOTIDE SEQUENCE</scope>
    <source>
        <strain evidence="1">CB-2022</strain>
    </source>
</reference>
<gene>
    <name evidence="1" type="ORF">L3Q82_005119</name>
</gene>
<protein>
    <submittedName>
        <fullName evidence="1">Uncharacterized protein</fullName>
    </submittedName>
</protein>